<comment type="caution">
    <text evidence="13">The sequence shown here is derived from an EMBL/GenBank/DDBJ whole genome shotgun (WGS) entry which is preliminary data.</text>
</comment>
<dbReference type="PANTHER" id="PTHR31133">
    <property type="entry name" value="MEMBRANE PROTEIN"/>
    <property type="match status" value="1"/>
</dbReference>
<dbReference type="InterPro" id="IPR041846">
    <property type="entry name" value="ENL_dom"/>
</dbReference>
<feature type="transmembrane region" description="Helical" evidence="11">
    <location>
        <begin position="121"/>
        <end position="153"/>
    </location>
</feature>
<dbReference type="Proteomes" id="UP000288805">
    <property type="component" value="Unassembled WGS sequence"/>
</dbReference>
<accession>A0A438G9X3</accession>
<feature type="transmembrane region" description="Helical" evidence="11">
    <location>
        <begin position="75"/>
        <end position="100"/>
    </location>
</feature>
<dbReference type="AlphaFoldDB" id="A0A438G9X3"/>
<evidence type="ECO:0000256" key="4">
    <source>
        <dbReference type="ARBA" id="ARBA00022729"/>
    </source>
</evidence>
<keyword evidence="6" id="KW-1015">Disulfide bond</keyword>
<dbReference type="InterPro" id="IPR003245">
    <property type="entry name" value="Phytocyanin_dom"/>
</dbReference>
<dbReference type="GO" id="GO:0005886">
    <property type="term" value="C:plasma membrane"/>
    <property type="evidence" value="ECO:0007669"/>
    <property type="project" value="UniProtKB-SubCell"/>
</dbReference>
<keyword evidence="11" id="KW-0812">Transmembrane</keyword>
<feature type="region of interest" description="Disordered" evidence="10">
    <location>
        <begin position="361"/>
        <end position="383"/>
    </location>
</feature>
<keyword evidence="11" id="KW-1133">Transmembrane helix</keyword>
<feature type="domain" description="Phytocyanin" evidence="12">
    <location>
        <begin position="623"/>
        <end position="725"/>
    </location>
</feature>
<keyword evidence="8" id="KW-0449">Lipoprotein</keyword>
<feature type="transmembrane region" description="Helical" evidence="11">
    <location>
        <begin position="223"/>
        <end position="249"/>
    </location>
</feature>
<dbReference type="EMBL" id="QGNW01000512">
    <property type="protein sequence ID" value="RVW68968.1"/>
    <property type="molecule type" value="Genomic_DNA"/>
</dbReference>
<evidence type="ECO:0000256" key="5">
    <source>
        <dbReference type="ARBA" id="ARBA00023136"/>
    </source>
</evidence>
<dbReference type="PANTHER" id="PTHR31133:SF3">
    <property type="entry name" value="TRANSMEMBRANE PROTEIN"/>
    <property type="match status" value="1"/>
</dbReference>
<evidence type="ECO:0000256" key="9">
    <source>
        <dbReference type="ARBA" id="ARBA00035011"/>
    </source>
</evidence>
<keyword evidence="5 11" id="KW-0472">Membrane</keyword>
<dbReference type="InterPro" id="IPR008972">
    <property type="entry name" value="Cupredoxin"/>
</dbReference>
<evidence type="ECO:0000256" key="11">
    <source>
        <dbReference type="SAM" id="Phobius"/>
    </source>
</evidence>
<dbReference type="Pfam" id="PF02298">
    <property type="entry name" value="Cu_bind_like"/>
    <property type="match status" value="1"/>
</dbReference>
<reference evidence="13 14" key="1">
    <citation type="journal article" date="2018" name="PLoS Genet.">
        <title>Population sequencing reveals clonal diversity and ancestral inbreeding in the grapevine cultivar Chardonnay.</title>
        <authorList>
            <person name="Roach M.J."/>
            <person name="Johnson D.L."/>
            <person name="Bohlmann J."/>
            <person name="van Vuuren H.J."/>
            <person name="Jones S.J."/>
            <person name="Pretorius I.S."/>
            <person name="Schmidt S.A."/>
            <person name="Borneman A.R."/>
        </authorList>
    </citation>
    <scope>NUCLEOTIDE SEQUENCE [LARGE SCALE GENOMIC DNA]</scope>
    <source>
        <strain evidence="14">cv. Chardonnay</strain>
        <tissue evidence="13">Leaf</tissue>
    </source>
</reference>
<feature type="transmembrane region" description="Helical" evidence="11">
    <location>
        <begin position="50"/>
        <end position="69"/>
    </location>
</feature>
<evidence type="ECO:0000259" key="12">
    <source>
        <dbReference type="PROSITE" id="PS51485"/>
    </source>
</evidence>
<dbReference type="Gene3D" id="2.60.40.420">
    <property type="entry name" value="Cupredoxins - blue copper proteins"/>
    <property type="match status" value="1"/>
</dbReference>
<protein>
    <submittedName>
        <fullName evidence="13">Putative membrane protein</fullName>
    </submittedName>
</protein>
<dbReference type="CDD" id="cd11019">
    <property type="entry name" value="OsENODL1_like"/>
    <property type="match status" value="1"/>
</dbReference>
<evidence type="ECO:0000313" key="14">
    <source>
        <dbReference type="Proteomes" id="UP000288805"/>
    </source>
</evidence>
<evidence type="ECO:0000256" key="6">
    <source>
        <dbReference type="ARBA" id="ARBA00023157"/>
    </source>
</evidence>
<evidence type="ECO:0000256" key="1">
    <source>
        <dbReference type="ARBA" id="ARBA00004609"/>
    </source>
</evidence>
<dbReference type="GO" id="GO:0009055">
    <property type="term" value="F:electron transfer activity"/>
    <property type="evidence" value="ECO:0007669"/>
    <property type="project" value="InterPro"/>
</dbReference>
<feature type="compositionally biased region" description="Low complexity" evidence="10">
    <location>
        <begin position="363"/>
        <end position="379"/>
    </location>
</feature>
<feature type="transmembrane region" description="Helical" evidence="11">
    <location>
        <begin position="595"/>
        <end position="615"/>
    </location>
</feature>
<organism evidence="13 14">
    <name type="scientific">Vitis vinifera</name>
    <name type="common">Grape</name>
    <dbReference type="NCBI Taxonomy" id="29760"/>
    <lineage>
        <taxon>Eukaryota</taxon>
        <taxon>Viridiplantae</taxon>
        <taxon>Streptophyta</taxon>
        <taxon>Embryophyta</taxon>
        <taxon>Tracheophyta</taxon>
        <taxon>Spermatophyta</taxon>
        <taxon>Magnoliopsida</taxon>
        <taxon>eudicotyledons</taxon>
        <taxon>Gunneridae</taxon>
        <taxon>Pentapetalae</taxon>
        <taxon>rosids</taxon>
        <taxon>Vitales</taxon>
        <taxon>Vitaceae</taxon>
        <taxon>Viteae</taxon>
        <taxon>Vitis</taxon>
    </lineage>
</organism>
<name>A0A438G9X3_VITVI</name>
<evidence type="ECO:0000256" key="2">
    <source>
        <dbReference type="ARBA" id="ARBA00022475"/>
    </source>
</evidence>
<evidence type="ECO:0000256" key="10">
    <source>
        <dbReference type="SAM" id="MobiDB-lite"/>
    </source>
</evidence>
<dbReference type="InterPro" id="IPR040229">
    <property type="entry name" value="At3g27390-like"/>
</dbReference>
<comment type="subcellular location">
    <subcellularLocation>
        <location evidence="1">Cell membrane</location>
        <topology evidence="1">Lipid-anchor</topology>
        <topology evidence="1">GPI-anchor</topology>
    </subcellularLocation>
</comment>
<dbReference type="SUPFAM" id="SSF49503">
    <property type="entry name" value="Cupredoxins"/>
    <property type="match status" value="1"/>
</dbReference>
<keyword evidence="7" id="KW-0325">Glycoprotein</keyword>
<keyword evidence="4" id="KW-0732">Signal</keyword>
<evidence type="ECO:0000256" key="8">
    <source>
        <dbReference type="ARBA" id="ARBA00023288"/>
    </source>
</evidence>
<proteinExistence type="inferred from homology"/>
<gene>
    <name evidence="13" type="primary">VvCHDp000125_7</name>
    <name evidence="13" type="ORF">CK203_058558</name>
</gene>
<comment type="similarity">
    <text evidence="9">Belongs to the early nodulin-like (ENODL) family.</text>
</comment>
<evidence type="ECO:0000256" key="7">
    <source>
        <dbReference type="ARBA" id="ARBA00023180"/>
    </source>
</evidence>
<evidence type="ECO:0000256" key="3">
    <source>
        <dbReference type="ARBA" id="ARBA00022622"/>
    </source>
</evidence>
<sequence>MGIPCVYLCCDGNCYVLKPGQFEAPGDAFLLILGRSGVGETENMEPPKGFVASLWNFICFLPFFIGLLLLGLIKGIILCPLICLIMTVGNSCIILVLWPMHIVWTYYSIVRAKKLGPVLKLVLCVFIPVPLILWPLVGIVGSIVGGAAFGLLWPMFSTFEAVGEGRSDRFFHCIYDGTTSTVKRSFTIIRDFMDVCYHSYFSLMKDLCTQGPPDSKYYEIRLLYLPFALLAGVLGILVDMPVISLIALCKSPYMLFKGWHRLLHDLIGREGPFLETICVPFAGLAILLWPLAVVGAVLGSMVSSIFLGAYAAMVVYQESSLWYGLCYIVASVSIYDEYSNDVLDMLEGSCFPRPKYRRKAPLSRTNSRASSFSKSNSFPKCPPSRSISIKNAIELKPLELLDGLFKECRRQGEIMISEGLITLEVLEDSKSNKEVGGIISIGLPAYCLLQTLLHSVKANSAGILLSNNTEITTSNRPKDTFFEWFLNPLLIIKDQIKADALSEAEEDYLGKLVLLSGDPERLKNSNIGSPPDTTERKRAELDALARRLQGITRSISRYPTFKRKFDDLVKTLVEDLGKKNGGRPQTIGREGANGFFSLMGSTTVLVLLLTIFYSLQRSTVSSFEFQAGEVKGWVVPHANDSKLYNDWASENRFKVGDSIRFRYKKDSVMVVSEADYKKCNSTHPIFFSNTGNTVYHLDHSGSYYFISGVAEHCQRGQRMIVKVMASEDPSSRGGGTPPSSAPTLSLGPSKLVFFSFFYHLWLLISSSFTA</sequence>
<evidence type="ECO:0000313" key="13">
    <source>
        <dbReference type="EMBL" id="RVW68968.1"/>
    </source>
</evidence>
<keyword evidence="2" id="KW-1003">Cell membrane</keyword>
<dbReference type="PROSITE" id="PS51485">
    <property type="entry name" value="PHYTOCYANIN"/>
    <property type="match status" value="1"/>
</dbReference>
<keyword evidence="3" id="KW-0336">GPI-anchor</keyword>
<dbReference type="FunFam" id="2.60.40.420:FF:000010">
    <property type="entry name" value="Early nodulin-like protein 1"/>
    <property type="match status" value="1"/>
</dbReference>
<dbReference type="GO" id="GO:0098552">
    <property type="term" value="C:side of membrane"/>
    <property type="evidence" value="ECO:0007669"/>
    <property type="project" value="UniProtKB-KW"/>
</dbReference>
<feature type="transmembrane region" description="Helical" evidence="11">
    <location>
        <begin position="295"/>
        <end position="316"/>
    </location>
</feature>